<evidence type="ECO:0000256" key="1">
    <source>
        <dbReference type="ARBA" id="ARBA00022617"/>
    </source>
</evidence>
<feature type="domain" description="Cytochrome c" evidence="6">
    <location>
        <begin position="44"/>
        <end position="184"/>
    </location>
</feature>
<organism evidence="7 8">
    <name type="scientific">Labilithrix luteola</name>
    <dbReference type="NCBI Taxonomy" id="1391654"/>
    <lineage>
        <taxon>Bacteria</taxon>
        <taxon>Pseudomonadati</taxon>
        <taxon>Myxococcota</taxon>
        <taxon>Polyangia</taxon>
        <taxon>Polyangiales</taxon>
        <taxon>Labilitrichaceae</taxon>
        <taxon>Labilithrix</taxon>
    </lineage>
</organism>
<keyword evidence="8" id="KW-1185">Reference proteome</keyword>
<accession>A0A0K1PZG2</accession>
<dbReference type="InterPro" id="IPR003468">
    <property type="entry name" value="Cyt_c_oxidase_monohaem-su/FixO"/>
</dbReference>
<dbReference type="PATRIC" id="fig|1391654.3.peg.5280"/>
<dbReference type="GO" id="GO:0046872">
    <property type="term" value="F:metal ion binding"/>
    <property type="evidence" value="ECO:0007669"/>
    <property type="project" value="UniProtKB-KW"/>
</dbReference>
<feature type="transmembrane region" description="Helical" evidence="5">
    <location>
        <begin position="6"/>
        <end position="28"/>
    </location>
</feature>
<evidence type="ECO:0000313" key="7">
    <source>
        <dbReference type="EMBL" id="AKU98544.1"/>
    </source>
</evidence>
<keyword evidence="2 4" id="KW-0479">Metal-binding</keyword>
<keyword evidence="3 4" id="KW-0408">Iron</keyword>
<evidence type="ECO:0000259" key="6">
    <source>
        <dbReference type="PROSITE" id="PS51007"/>
    </source>
</evidence>
<keyword evidence="5" id="KW-1133">Transmembrane helix</keyword>
<evidence type="ECO:0000256" key="4">
    <source>
        <dbReference type="PROSITE-ProRule" id="PRU00433"/>
    </source>
</evidence>
<dbReference type="PROSITE" id="PS51007">
    <property type="entry name" value="CYTC"/>
    <property type="match status" value="1"/>
</dbReference>
<name>A0A0K1PZG2_9BACT</name>
<evidence type="ECO:0000256" key="2">
    <source>
        <dbReference type="ARBA" id="ARBA00022723"/>
    </source>
</evidence>
<dbReference type="RefSeq" id="WP_146649488.1">
    <property type="nucleotide sequence ID" value="NZ_CP012333.1"/>
</dbReference>
<dbReference type="OrthoDB" id="9805440at2"/>
<dbReference type="GO" id="GO:0020037">
    <property type="term" value="F:heme binding"/>
    <property type="evidence" value="ECO:0007669"/>
    <property type="project" value="InterPro"/>
</dbReference>
<reference evidence="7 8" key="1">
    <citation type="submission" date="2015-08" db="EMBL/GenBank/DDBJ databases">
        <authorList>
            <person name="Babu N.S."/>
            <person name="Beckwith C.J."/>
            <person name="Beseler K.G."/>
            <person name="Brison A."/>
            <person name="Carone J.V."/>
            <person name="Caskin T.P."/>
            <person name="Diamond M."/>
            <person name="Durham M.E."/>
            <person name="Foxe J.M."/>
            <person name="Go M."/>
            <person name="Henderson B.A."/>
            <person name="Jones I.B."/>
            <person name="McGettigan J.A."/>
            <person name="Micheletti S.J."/>
            <person name="Nasrallah M.E."/>
            <person name="Ortiz D."/>
            <person name="Piller C.R."/>
            <person name="Privatt S.R."/>
            <person name="Schneider S.L."/>
            <person name="Sharp S."/>
            <person name="Smith T.C."/>
            <person name="Stanton J.D."/>
            <person name="Ullery H.E."/>
            <person name="Wilson R.J."/>
            <person name="Serrano M.G."/>
            <person name="Buck G."/>
            <person name="Lee V."/>
            <person name="Wang Y."/>
            <person name="Carvalho R."/>
            <person name="Voegtly L."/>
            <person name="Shi R."/>
            <person name="Duckworth R."/>
            <person name="Johnson A."/>
            <person name="Loviza R."/>
            <person name="Walstead R."/>
            <person name="Shah Z."/>
            <person name="Kiflezghi M."/>
            <person name="Wade K."/>
            <person name="Ball S.L."/>
            <person name="Bradley K.W."/>
            <person name="Asai D.J."/>
            <person name="Bowman C.A."/>
            <person name="Russell D.A."/>
            <person name="Pope W.H."/>
            <person name="Jacobs-Sera D."/>
            <person name="Hendrix R.W."/>
            <person name="Hatfull G.F."/>
        </authorList>
    </citation>
    <scope>NUCLEOTIDE SEQUENCE [LARGE SCALE GENOMIC DNA]</scope>
    <source>
        <strain evidence="7 8">DSM 27648</strain>
    </source>
</reference>
<dbReference type="SUPFAM" id="SSF46626">
    <property type="entry name" value="Cytochrome c"/>
    <property type="match status" value="1"/>
</dbReference>
<dbReference type="EMBL" id="CP012333">
    <property type="protein sequence ID" value="AKU98544.1"/>
    <property type="molecule type" value="Genomic_DNA"/>
</dbReference>
<dbReference type="Pfam" id="PF02433">
    <property type="entry name" value="FixO"/>
    <property type="match status" value="1"/>
</dbReference>
<dbReference type="Proteomes" id="UP000064967">
    <property type="component" value="Chromosome"/>
</dbReference>
<protein>
    <submittedName>
        <fullName evidence="7">Cytochrome c oxidase subunit CcoO</fullName>
    </submittedName>
</protein>
<dbReference type="KEGG" id="llu:AKJ09_05208"/>
<keyword evidence="5" id="KW-0472">Membrane</keyword>
<evidence type="ECO:0000256" key="3">
    <source>
        <dbReference type="ARBA" id="ARBA00023004"/>
    </source>
</evidence>
<keyword evidence="5" id="KW-0812">Transmembrane</keyword>
<sequence length="207" mass="23059">MNRLSVIVFGSVGVLILTAMILVVMPYVQFMVVQPEEGLAPYTTEQQRGRDVYVSLGCVYCHTQQPTDRAFAPDSERGWGRPSTPGDYVYDHPHQLGTMRTGPDLFNIGARQSSAGWHYTHLYNPRAVVPGSIMPAYPFLFEVKRELGPDDVRVDLPPELAPKEGFVVAKRDAAALIAYLVSLDHTYPSRYLKYTSEQANLNSGAPR</sequence>
<dbReference type="InterPro" id="IPR009056">
    <property type="entry name" value="Cyt_c-like_dom"/>
</dbReference>
<gene>
    <name evidence="7" type="ORF">AKJ09_05208</name>
</gene>
<dbReference type="Gene3D" id="1.10.760.10">
    <property type="entry name" value="Cytochrome c-like domain"/>
    <property type="match status" value="1"/>
</dbReference>
<proteinExistence type="predicted"/>
<dbReference type="GO" id="GO:0009055">
    <property type="term" value="F:electron transfer activity"/>
    <property type="evidence" value="ECO:0007669"/>
    <property type="project" value="InterPro"/>
</dbReference>
<dbReference type="InterPro" id="IPR036909">
    <property type="entry name" value="Cyt_c-like_dom_sf"/>
</dbReference>
<evidence type="ECO:0000313" key="8">
    <source>
        <dbReference type="Proteomes" id="UP000064967"/>
    </source>
</evidence>
<dbReference type="AlphaFoldDB" id="A0A0K1PZG2"/>
<keyword evidence="1 4" id="KW-0349">Heme</keyword>
<evidence type="ECO:0000256" key="5">
    <source>
        <dbReference type="SAM" id="Phobius"/>
    </source>
</evidence>
<dbReference type="STRING" id="1391654.AKJ09_05208"/>